<dbReference type="OrthoDB" id="10487736at2759"/>
<gene>
    <name evidence="1" type="ORF">SKAU_G00347370</name>
</gene>
<reference evidence="1" key="1">
    <citation type="journal article" date="2023" name="Science">
        <title>Genome structures resolve the early diversification of teleost fishes.</title>
        <authorList>
            <person name="Parey E."/>
            <person name="Louis A."/>
            <person name="Montfort J."/>
            <person name="Bouchez O."/>
            <person name="Roques C."/>
            <person name="Iampietro C."/>
            <person name="Lluch J."/>
            <person name="Castinel A."/>
            <person name="Donnadieu C."/>
            <person name="Desvignes T."/>
            <person name="Floi Bucao C."/>
            <person name="Jouanno E."/>
            <person name="Wen M."/>
            <person name="Mejri S."/>
            <person name="Dirks R."/>
            <person name="Jansen H."/>
            <person name="Henkel C."/>
            <person name="Chen W.J."/>
            <person name="Zahm M."/>
            <person name="Cabau C."/>
            <person name="Klopp C."/>
            <person name="Thompson A.W."/>
            <person name="Robinson-Rechavi M."/>
            <person name="Braasch I."/>
            <person name="Lecointre G."/>
            <person name="Bobe J."/>
            <person name="Postlethwait J.H."/>
            <person name="Berthelot C."/>
            <person name="Roest Crollius H."/>
            <person name="Guiguen Y."/>
        </authorList>
    </citation>
    <scope>NUCLEOTIDE SEQUENCE</scope>
    <source>
        <strain evidence="1">WJC10195</strain>
    </source>
</reference>
<comment type="caution">
    <text evidence="1">The sequence shown here is derived from an EMBL/GenBank/DDBJ whole genome shotgun (WGS) entry which is preliminary data.</text>
</comment>
<organism evidence="1 2">
    <name type="scientific">Synaphobranchus kaupii</name>
    <name type="common">Kaup's arrowtooth eel</name>
    <dbReference type="NCBI Taxonomy" id="118154"/>
    <lineage>
        <taxon>Eukaryota</taxon>
        <taxon>Metazoa</taxon>
        <taxon>Chordata</taxon>
        <taxon>Craniata</taxon>
        <taxon>Vertebrata</taxon>
        <taxon>Euteleostomi</taxon>
        <taxon>Actinopterygii</taxon>
        <taxon>Neopterygii</taxon>
        <taxon>Teleostei</taxon>
        <taxon>Anguilliformes</taxon>
        <taxon>Synaphobranchidae</taxon>
        <taxon>Synaphobranchus</taxon>
    </lineage>
</organism>
<keyword evidence="2" id="KW-1185">Reference proteome</keyword>
<proteinExistence type="predicted"/>
<dbReference type="EMBL" id="JAINUF010000016">
    <property type="protein sequence ID" value="KAJ8340104.1"/>
    <property type="molecule type" value="Genomic_DNA"/>
</dbReference>
<dbReference type="AlphaFoldDB" id="A0A9Q1EJW0"/>
<evidence type="ECO:0000313" key="2">
    <source>
        <dbReference type="Proteomes" id="UP001152622"/>
    </source>
</evidence>
<name>A0A9Q1EJW0_SYNKA</name>
<sequence>MKEEYEILKDICDTLCRTLDLREKESQRELCKVREQMRDEMDYCKATLEKEITRQKDKIASIYRTYDSILELQQNEIEISLQRKLTQEHSDRSENDAKVTLDHILQEEAIKFMREELKVEVSQY</sequence>
<accession>A0A9Q1EJW0</accession>
<evidence type="ECO:0000313" key="1">
    <source>
        <dbReference type="EMBL" id="KAJ8340104.1"/>
    </source>
</evidence>
<protein>
    <submittedName>
        <fullName evidence="1">Uncharacterized protein</fullName>
    </submittedName>
</protein>
<dbReference type="Proteomes" id="UP001152622">
    <property type="component" value="Chromosome 16"/>
</dbReference>